<dbReference type="HOGENOM" id="CLU_011293_0_0_6"/>
<dbReference type="PROSITE" id="PS51257">
    <property type="entry name" value="PROKAR_LIPOPROTEIN"/>
    <property type="match status" value="1"/>
</dbReference>
<evidence type="ECO:0000259" key="4">
    <source>
        <dbReference type="Pfam" id="PF22113"/>
    </source>
</evidence>
<dbReference type="AlphaFoldDB" id="A1S7S7"/>
<dbReference type="InterPro" id="IPR020014">
    <property type="entry name" value="Decahaem_cyt-c_OmcA/MtrC"/>
</dbReference>
<feature type="signal peptide" evidence="3">
    <location>
        <begin position="1"/>
        <end position="22"/>
    </location>
</feature>
<dbReference type="SUPFAM" id="SSF48695">
    <property type="entry name" value="Multiheme cytochromes"/>
    <property type="match status" value="1"/>
</dbReference>
<dbReference type="Gene3D" id="1.10.720.180">
    <property type="match status" value="2"/>
</dbReference>
<dbReference type="Proteomes" id="UP000009175">
    <property type="component" value="Chromosome"/>
</dbReference>
<organism evidence="5 6">
    <name type="scientific">Shewanella amazonensis (strain ATCC BAA-1098 / SB2B)</name>
    <dbReference type="NCBI Taxonomy" id="326297"/>
    <lineage>
        <taxon>Bacteria</taxon>
        <taxon>Pseudomonadati</taxon>
        <taxon>Pseudomonadota</taxon>
        <taxon>Gammaproteobacteria</taxon>
        <taxon>Alteromonadales</taxon>
        <taxon>Shewanellaceae</taxon>
        <taxon>Shewanella</taxon>
    </lineage>
</organism>
<evidence type="ECO:0000256" key="2">
    <source>
        <dbReference type="SAM" id="MobiDB-lite"/>
    </source>
</evidence>
<evidence type="ECO:0000256" key="3">
    <source>
        <dbReference type="SAM" id="SignalP"/>
    </source>
</evidence>
<keyword evidence="1 3" id="KW-0732">Signal</keyword>
<evidence type="ECO:0000313" key="5">
    <source>
        <dbReference type="EMBL" id="ABM00434.1"/>
    </source>
</evidence>
<feature type="domain" description="Outer membrane cytochrome MtrC/MtrF-like" evidence="4">
    <location>
        <begin position="549"/>
        <end position="750"/>
    </location>
</feature>
<dbReference type="RefSeq" id="WP_011760341.1">
    <property type="nucleotide sequence ID" value="NC_008700.1"/>
</dbReference>
<evidence type="ECO:0000256" key="1">
    <source>
        <dbReference type="ARBA" id="ARBA00022729"/>
    </source>
</evidence>
<dbReference type="eggNOG" id="ENOG5033QWU">
    <property type="taxonomic scope" value="Bacteria"/>
</dbReference>
<dbReference type="Gene3D" id="1.20.5.320">
    <property type="entry name" value="6-Phosphogluconate Dehydrogenase, domain 3"/>
    <property type="match status" value="1"/>
</dbReference>
<name>A1S7S7_SHEAM</name>
<gene>
    <name evidence="5" type="ordered locus">Sama_2228</name>
</gene>
<dbReference type="GO" id="GO:0016491">
    <property type="term" value="F:oxidoreductase activity"/>
    <property type="evidence" value="ECO:0007669"/>
    <property type="project" value="TreeGrafter"/>
</dbReference>
<feature type="chain" id="PRO_5002637246" evidence="3">
    <location>
        <begin position="23"/>
        <end position="755"/>
    </location>
</feature>
<reference evidence="5 6" key="1">
    <citation type="submission" date="2006-12" db="EMBL/GenBank/DDBJ databases">
        <title>Complete sequence of Shewanella amazonensis SB2B.</title>
        <authorList>
            <consortium name="US DOE Joint Genome Institute"/>
            <person name="Copeland A."/>
            <person name="Lucas S."/>
            <person name="Lapidus A."/>
            <person name="Barry K."/>
            <person name="Detter J.C."/>
            <person name="Glavina del Rio T."/>
            <person name="Hammon N."/>
            <person name="Israni S."/>
            <person name="Dalin E."/>
            <person name="Tice H."/>
            <person name="Pitluck S."/>
            <person name="Munk A.C."/>
            <person name="Brettin T."/>
            <person name="Bruce D."/>
            <person name="Han C."/>
            <person name="Tapia R."/>
            <person name="Gilna P."/>
            <person name="Schmutz J."/>
            <person name="Larimer F."/>
            <person name="Land M."/>
            <person name="Hauser L."/>
            <person name="Kyrpides N."/>
            <person name="Mikhailova N."/>
            <person name="Fredrickson J."/>
            <person name="Richardson P."/>
        </authorList>
    </citation>
    <scope>NUCLEOTIDE SEQUENCE [LARGE SCALE GENOMIC DNA]</scope>
    <source>
        <strain evidence="6">ATCC BAA-1098 / SB2B</strain>
    </source>
</reference>
<dbReference type="PANTHER" id="PTHR35038:SF6">
    <property type="entry name" value="SURFACE LOCALIZED DECAHEME CYTOCHROME C LIPOPROTEIN"/>
    <property type="match status" value="1"/>
</dbReference>
<feature type="domain" description="Outer membrane cytochrome MtrC/MtrF-like" evidence="4">
    <location>
        <begin position="234"/>
        <end position="383"/>
    </location>
</feature>
<sequence length="755" mass="79385">MMKNYNRSLLTIALLSALTLTACGDGKDGQDGAPGTPGTPGTPGEPGKPGTPAGSFVTSADKAADVTFEILPADINVAGSGDFAIKFKAMGKNAQGSSVPFSGLDMVSLYSMTLAANSSGSGAPLEWVNNAMVQDLGSSMYCTLTGTYSSRGQTGNACILVEDADEPGTYTGTWTHEGAAPIMNPNDDLNATHRLFLRAYNVKDSGGTALSDKVLSDRLDYVPATGAIVEATGKDTVTDAACISCHGNVDGRIANIGAHHNYQSVENCIACHNPDNQPDEDQLAEGWLFDFGPMIHRIHAGHHISDFLSGEAKEYFGELGFPGELRECTSCHNNGPSWSNNLYRQACVGCHINVNFETGEGHSDFDLAQADDTQCKSCHASGSLSPAIAHKVGNRAIEQEQVVLDFQGVTVTDNGDGTSALTVKTKVTINGATPADGTMLDPYMPRLSTGLLIGNVDTDGNPIRGLGMPVNGVAMTGGVLTTTKSFPSSRLTGSLYVTAEVMVCGAGGKAVMCANGDYTEVSASAHVKYYNLDDPDAAALQARMSDLDRVTVSEAKCNSCHNNLTHIKAPRHGVSEFTQCMDCHNNRYPGSYHGNVEYNTGEVDADGNPIMATVEGLTYSNRDLMTVAHRFHSGTFGGGIYLDKNMETVGYPAPATDCSVCHKDDANFFANDGGLTSGKRSIQVTSTEYITPVAEACRTCHAHSDGAALAHFKSNGAYVQGEPATTSNLPVESCATCHAEGKAYGIDKVHAEASH</sequence>
<keyword evidence="6" id="KW-1185">Reference proteome</keyword>
<dbReference type="InterPro" id="IPR051829">
    <property type="entry name" value="Multiheme_Cytochr_ET"/>
</dbReference>
<protein>
    <submittedName>
        <fullName evidence="5">Decaheme cytochrome c</fullName>
    </submittedName>
</protein>
<dbReference type="PANTHER" id="PTHR35038">
    <property type="entry name" value="DISSIMILATORY SULFITE REDUCTASE SIRA"/>
    <property type="match status" value="1"/>
</dbReference>
<evidence type="ECO:0000313" key="6">
    <source>
        <dbReference type="Proteomes" id="UP000009175"/>
    </source>
</evidence>
<feature type="region of interest" description="Disordered" evidence="2">
    <location>
        <begin position="26"/>
        <end position="55"/>
    </location>
</feature>
<dbReference type="KEGG" id="saz:Sama_2228"/>
<proteinExistence type="predicted"/>
<dbReference type="NCBIfam" id="TIGR03507">
    <property type="entry name" value="decahem_SO1788"/>
    <property type="match status" value="1"/>
</dbReference>
<dbReference type="InterPro" id="IPR054337">
    <property type="entry name" value="Mtrc-MtrF-like_dom_II/IV"/>
</dbReference>
<accession>A1S7S7</accession>
<dbReference type="STRING" id="326297.Sama_2228"/>
<dbReference type="Pfam" id="PF22113">
    <property type="entry name" value="Mtrc-MtrF_II-IV_dom"/>
    <property type="match status" value="2"/>
</dbReference>
<dbReference type="EMBL" id="CP000507">
    <property type="protein sequence ID" value="ABM00434.1"/>
    <property type="molecule type" value="Genomic_DNA"/>
</dbReference>
<dbReference type="InterPro" id="IPR036280">
    <property type="entry name" value="Multihaem_cyt_sf"/>
</dbReference>
<dbReference type="OrthoDB" id="9146465at2"/>